<comment type="caution">
    <text evidence="9">The sequence shown here is derived from an EMBL/GenBank/DDBJ whole genome shotgun (WGS) entry which is preliminary data.</text>
</comment>
<dbReference type="PROSITE" id="PS50850">
    <property type="entry name" value="MFS"/>
    <property type="match status" value="1"/>
</dbReference>
<organism evidence="9 10">
    <name type="scientific">Pontibacter diazotrophicus</name>
    <dbReference type="NCBI Taxonomy" id="1400979"/>
    <lineage>
        <taxon>Bacteria</taxon>
        <taxon>Pseudomonadati</taxon>
        <taxon>Bacteroidota</taxon>
        <taxon>Cytophagia</taxon>
        <taxon>Cytophagales</taxon>
        <taxon>Hymenobacteraceae</taxon>
        <taxon>Pontibacter</taxon>
    </lineage>
</organism>
<dbReference type="GO" id="GO:0005886">
    <property type="term" value="C:plasma membrane"/>
    <property type="evidence" value="ECO:0007669"/>
    <property type="project" value="UniProtKB-SubCell"/>
</dbReference>
<gene>
    <name evidence="9" type="ORF">DXT99_11565</name>
</gene>
<feature type="transmembrane region" description="Helical" evidence="7">
    <location>
        <begin position="241"/>
        <end position="263"/>
    </location>
</feature>
<feature type="domain" description="Major facilitator superfamily (MFS) profile" evidence="8">
    <location>
        <begin position="35"/>
        <end position="424"/>
    </location>
</feature>
<keyword evidence="2" id="KW-0813">Transport</keyword>
<feature type="transmembrane region" description="Helical" evidence="7">
    <location>
        <begin position="330"/>
        <end position="355"/>
    </location>
</feature>
<evidence type="ECO:0000256" key="2">
    <source>
        <dbReference type="ARBA" id="ARBA00022448"/>
    </source>
</evidence>
<comment type="subcellular location">
    <subcellularLocation>
        <location evidence="1">Cell membrane</location>
        <topology evidence="1">Multi-pass membrane protein</topology>
    </subcellularLocation>
</comment>
<dbReference type="EMBL" id="QRGR01000011">
    <property type="protein sequence ID" value="RDV14923.1"/>
    <property type="molecule type" value="Genomic_DNA"/>
</dbReference>
<feature type="transmembrane region" description="Helical" evidence="7">
    <location>
        <begin position="275"/>
        <end position="294"/>
    </location>
</feature>
<dbReference type="Gene3D" id="1.20.1250.20">
    <property type="entry name" value="MFS general substrate transporter like domains"/>
    <property type="match status" value="1"/>
</dbReference>
<evidence type="ECO:0000256" key="7">
    <source>
        <dbReference type="SAM" id="Phobius"/>
    </source>
</evidence>
<dbReference type="Pfam" id="PF07690">
    <property type="entry name" value="MFS_1"/>
    <property type="match status" value="1"/>
</dbReference>
<reference evidence="10" key="1">
    <citation type="submission" date="2018-08" db="EMBL/GenBank/DDBJ databases">
        <authorList>
            <person name="Liu Z.-W."/>
            <person name="Du Z.-J."/>
        </authorList>
    </citation>
    <scope>NUCLEOTIDE SEQUENCE [LARGE SCALE GENOMIC DNA]</scope>
    <source>
        <strain evidence="10">H4X</strain>
    </source>
</reference>
<keyword evidence="10" id="KW-1185">Reference proteome</keyword>
<feature type="transmembrane region" description="Helical" evidence="7">
    <location>
        <begin position="73"/>
        <end position="90"/>
    </location>
</feature>
<evidence type="ECO:0000256" key="6">
    <source>
        <dbReference type="ARBA" id="ARBA00023136"/>
    </source>
</evidence>
<dbReference type="InterPro" id="IPR011701">
    <property type="entry name" value="MFS"/>
</dbReference>
<feature type="transmembrane region" description="Helical" evidence="7">
    <location>
        <begin position="185"/>
        <end position="204"/>
    </location>
</feature>
<proteinExistence type="predicted"/>
<sequence length="424" mass="47170">MKPRRDNTLVSLNQLSRLNFSMRTYYLFLKENAGPVFFGWLLTFFSSFGQTFFISLFVPFILDQFHFSKSVFGGYYAVATIIASFFLLQFGHRVDSRPLRPLTIQTILLLLASSIMLGLAIHPAMVFIALVGLRLGGQGFMSHISLSVMSRYFSADRGKALSISAMGYPAAEMVFPLVAGLLLSYWNWHVALIITASFLLLIFIPIRKLNLEALDVHEEKEEVSGKAKWAYFKQLVTEKPFWVLIPPVFAYSFVVTGIFFFQYVLANEKGWPLEWYAMCFSGYAVVRLLFLLYGGILTDKLSASKLFPYYLMPFVLGLLALAIIPGKIAALVFLLFTGVSAGTSSIVTSAVIAELYGTDRVGQVRSLFSMIMVLSTALAPVVIGFLLDQGTTVSQIGFGCAAALGLVTINSFRIRLLKRQQVPV</sequence>
<feature type="transmembrane region" description="Helical" evidence="7">
    <location>
        <begin position="306"/>
        <end position="324"/>
    </location>
</feature>
<dbReference type="GO" id="GO:0022857">
    <property type="term" value="F:transmembrane transporter activity"/>
    <property type="evidence" value="ECO:0007669"/>
    <property type="project" value="InterPro"/>
</dbReference>
<dbReference type="AlphaFoldDB" id="A0A3D8LC56"/>
<dbReference type="InterPro" id="IPR050171">
    <property type="entry name" value="MFS_Transporters"/>
</dbReference>
<keyword evidence="3" id="KW-1003">Cell membrane</keyword>
<feature type="transmembrane region" description="Helical" evidence="7">
    <location>
        <begin position="393"/>
        <end position="412"/>
    </location>
</feature>
<evidence type="ECO:0000256" key="4">
    <source>
        <dbReference type="ARBA" id="ARBA00022692"/>
    </source>
</evidence>
<feature type="transmembrane region" description="Helical" evidence="7">
    <location>
        <begin position="37"/>
        <end position="61"/>
    </location>
</feature>
<feature type="transmembrane region" description="Helical" evidence="7">
    <location>
        <begin position="367"/>
        <end position="387"/>
    </location>
</feature>
<evidence type="ECO:0000256" key="3">
    <source>
        <dbReference type="ARBA" id="ARBA00022475"/>
    </source>
</evidence>
<keyword evidence="6 7" id="KW-0472">Membrane</keyword>
<name>A0A3D8LC56_9BACT</name>
<accession>A0A3D8LC56</accession>
<dbReference type="SUPFAM" id="SSF103473">
    <property type="entry name" value="MFS general substrate transporter"/>
    <property type="match status" value="1"/>
</dbReference>
<evidence type="ECO:0000256" key="1">
    <source>
        <dbReference type="ARBA" id="ARBA00004651"/>
    </source>
</evidence>
<protein>
    <submittedName>
        <fullName evidence="9">MFS transporter</fullName>
    </submittedName>
</protein>
<feature type="transmembrane region" description="Helical" evidence="7">
    <location>
        <begin position="102"/>
        <end position="121"/>
    </location>
</feature>
<dbReference type="OrthoDB" id="1404228at2"/>
<evidence type="ECO:0000313" key="10">
    <source>
        <dbReference type="Proteomes" id="UP000256708"/>
    </source>
</evidence>
<dbReference type="InterPro" id="IPR036259">
    <property type="entry name" value="MFS_trans_sf"/>
</dbReference>
<evidence type="ECO:0000259" key="8">
    <source>
        <dbReference type="PROSITE" id="PS50850"/>
    </source>
</evidence>
<evidence type="ECO:0000313" key="9">
    <source>
        <dbReference type="EMBL" id="RDV14923.1"/>
    </source>
</evidence>
<dbReference type="Proteomes" id="UP000256708">
    <property type="component" value="Unassembled WGS sequence"/>
</dbReference>
<evidence type="ECO:0000256" key="5">
    <source>
        <dbReference type="ARBA" id="ARBA00022989"/>
    </source>
</evidence>
<dbReference type="PANTHER" id="PTHR23517">
    <property type="entry name" value="RESISTANCE PROTEIN MDTM, PUTATIVE-RELATED-RELATED"/>
    <property type="match status" value="1"/>
</dbReference>
<keyword evidence="4 7" id="KW-0812">Transmembrane</keyword>
<keyword evidence="5 7" id="KW-1133">Transmembrane helix</keyword>
<dbReference type="InterPro" id="IPR020846">
    <property type="entry name" value="MFS_dom"/>
</dbReference>